<reference evidence="2" key="1">
    <citation type="submission" date="2021-01" db="EMBL/GenBank/DDBJ databases">
        <authorList>
            <person name="Corre E."/>
            <person name="Pelletier E."/>
            <person name="Niang G."/>
            <person name="Scheremetjew M."/>
            <person name="Finn R."/>
            <person name="Kale V."/>
            <person name="Holt S."/>
            <person name="Cochrane G."/>
            <person name="Meng A."/>
            <person name="Brown T."/>
            <person name="Cohen L."/>
        </authorList>
    </citation>
    <scope>NUCLEOTIDE SEQUENCE</scope>
    <source>
        <strain evidence="2">CCCM811</strain>
    </source>
</reference>
<dbReference type="Pfam" id="PF15508">
    <property type="entry name" value="NAAA-beta"/>
    <property type="match status" value="1"/>
</dbReference>
<dbReference type="InterPro" id="IPR029130">
    <property type="entry name" value="Acid_ceramidase_N"/>
</dbReference>
<protein>
    <recommendedName>
        <fullName evidence="1">Acid ceramidase N-terminal domain-containing protein</fullName>
    </recommendedName>
</protein>
<dbReference type="PANTHER" id="PTHR28583:SF4">
    <property type="entry name" value="N-ACYLETHANOLAMINE-HYDROLYZING ACID AMIDASE"/>
    <property type="match status" value="1"/>
</dbReference>
<gene>
    <name evidence="2" type="ORF">LGLO00237_LOCUS32293</name>
</gene>
<dbReference type="PANTHER" id="PTHR28583">
    <property type="entry name" value="ACID AMIDASE"/>
    <property type="match status" value="1"/>
</dbReference>
<name>A0A6U3CFX4_9EUKA</name>
<dbReference type="GO" id="GO:0016810">
    <property type="term" value="F:hydrolase activity, acting on carbon-nitrogen (but not peptide) bonds"/>
    <property type="evidence" value="ECO:0007669"/>
    <property type="project" value="TreeGrafter"/>
</dbReference>
<dbReference type="EMBL" id="HBIV01046149">
    <property type="protein sequence ID" value="CAE0680507.1"/>
    <property type="molecule type" value="Transcribed_RNA"/>
</dbReference>
<evidence type="ECO:0000259" key="1">
    <source>
        <dbReference type="Pfam" id="PF15508"/>
    </source>
</evidence>
<accession>A0A6U3CFX4</accession>
<dbReference type="AlphaFoldDB" id="A0A6U3CFX4"/>
<evidence type="ECO:0000313" key="2">
    <source>
        <dbReference type="EMBL" id="CAE0680507.1"/>
    </source>
</evidence>
<dbReference type="Gene3D" id="3.60.60.10">
    <property type="entry name" value="Penicillin V Acylase, Chain A"/>
    <property type="match status" value="1"/>
</dbReference>
<organism evidence="2">
    <name type="scientific">Lotharella globosa</name>
    <dbReference type="NCBI Taxonomy" id="91324"/>
    <lineage>
        <taxon>Eukaryota</taxon>
        <taxon>Sar</taxon>
        <taxon>Rhizaria</taxon>
        <taxon>Cercozoa</taxon>
        <taxon>Chlorarachniophyceae</taxon>
        <taxon>Lotharella</taxon>
    </lineage>
</organism>
<feature type="domain" description="Acid ceramidase N-terminal" evidence="1">
    <location>
        <begin position="14"/>
        <end position="70"/>
    </location>
</feature>
<sequence>MGNITGPSYRVNSTFKIDLDRDPRDRWTEAVEAKKEFLQATLEDVISELPASVQKLIPFVEWMLDDAEGFLPEPYREEVKGIAEVAGVPPGQVLIANIYYELASGCTGLVAIDPEKKTAIHARNLDYGLPGLQNLTVNVEFFRNGSIVAKGTTYVGYVGLLTGASPMGFSVQLNERDTKNGSVWDNAFEALFKGGAISGFLLRDLLVSGMSFSEAIQVAQTRHIISPCYYIFAGPGNEAAVVTRERQSAVDTMYMSDTRNENVWFLLQTNYDHWEKPPADDTRRNYTAAHMRDLGQGAVSVQSVFDLVSAWPTQNAETTYTTVMTSSFDTSSPGEGVYFTYTRNN</sequence>
<proteinExistence type="predicted"/>